<keyword evidence="3" id="KW-1185">Reference proteome</keyword>
<dbReference type="EMBL" id="UFSB01000001">
    <property type="protein sequence ID" value="SUU37821.1"/>
    <property type="molecule type" value="Genomic_DNA"/>
</dbReference>
<evidence type="ECO:0000313" key="1">
    <source>
        <dbReference type="EMBL" id="OZN25547.1"/>
    </source>
</evidence>
<accession>A0A263HFV2</accession>
<evidence type="ECO:0000313" key="4">
    <source>
        <dbReference type="Proteomes" id="UP000254507"/>
    </source>
</evidence>
<reference evidence="1 3" key="1">
    <citation type="submission" date="2017-07" db="EMBL/GenBank/DDBJ databases">
        <title>Virulence factors identified in Actinobacillus seminis.</title>
        <authorList>
            <person name="Negrete-Abascal E."/>
            <person name="Vaca-Pacheco S."/>
            <person name="Montes-Garcia F."/>
            <person name="Leyto-Gil A.M."/>
            <person name="Fragoso-Garcia E."/>
            <person name="Carvente-Garcia R."/>
            <person name="Perez-Agueros S."/>
            <person name="Castelan-Sanchez H.G."/>
            <person name="Garcia-Molina A."/>
            <person name="Villamar T.E."/>
            <person name="Vazquez-Cruz C."/>
        </authorList>
    </citation>
    <scope>NUCLEOTIDE SEQUENCE [LARGE SCALE GENOMIC DNA]</scope>
    <source>
        <strain evidence="1 3">ATCC 15768</strain>
    </source>
</reference>
<dbReference type="Proteomes" id="UP000254507">
    <property type="component" value="Unassembled WGS sequence"/>
</dbReference>
<proteinExistence type="predicted"/>
<dbReference type="AlphaFoldDB" id="A0A263HFV2"/>
<dbReference type="RefSeq" id="WP_094945784.1">
    <property type="nucleotide sequence ID" value="NZ_NLFK01000002.1"/>
</dbReference>
<evidence type="ECO:0000313" key="3">
    <source>
        <dbReference type="Proteomes" id="UP000215738"/>
    </source>
</evidence>
<dbReference type="Proteomes" id="UP000215738">
    <property type="component" value="Unassembled WGS sequence"/>
</dbReference>
<reference evidence="2 4" key="2">
    <citation type="submission" date="2018-06" db="EMBL/GenBank/DDBJ databases">
        <authorList>
            <consortium name="Pathogen Informatics"/>
            <person name="Doyle S."/>
        </authorList>
    </citation>
    <scope>NUCLEOTIDE SEQUENCE [LARGE SCALE GENOMIC DNA]</scope>
    <source>
        <strain evidence="2 4">NCTC10851</strain>
    </source>
</reference>
<protein>
    <submittedName>
        <fullName evidence="2">Uncharacterized protein involved in outer membrane biogenesis</fullName>
    </submittedName>
</protein>
<dbReference type="InParanoid" id="A0A263HFV2"/>
<organism evidence="2 4">
    <name type="scientific">Actinobacillus seminis</name>
    <dbReference type="NCBI Taxonomy" id="722"/>
    <lineage>
        <taxon>Bacteria</taxon>
        <taxon>Pseudomonadati</taxon>
        <taxon>Pseudomonadota</taxon>
        <taxon>Gammaproteobacteria</taxon>
        <taxon>Pasteurellales</taxon>
        <taxon>Pasteurellaceae</taxon>
        <taxon>Actinobacillus</taxon>
    </lineage>
</organism>
<dbReference type="EMBL" id="NLFK01000002">
    <property type="protein sequence ID" value="OZN25547.1"/>
    <property type="molecule type" value="Genomic_DNA"/>
</dbReference>
<sequence length="439" mass="49770">MIKKVTGGVIVIILALSAFFYVQINSAREQVIALLNKQQIQFSALNLHFFPSPQISLESPHFSYQDQRIGFKQATLKLALFPLLGGRFVLDRLQLTQGNFSATDWILRDVEFSDTNLSSDNWTSFVESLKNPLNFDRTLAEIHFHLNGNLSSSAQDELHFSANITLGNRRLVVSAVKILLDLQKPTYNGNRQFDIAWHEGGIERTDAAKYVIAIQDLNLNQALLGSPKIVLNTARQEVSVTQLCQDCMITGRWQEHSDKKITALLWLNAMPLDRVLAAVKLPVVAGGSTDFSAAMLWQDGNLLESEFYSETHKGELRGLNLLSLAGQYLPINYDEQVLQSKNMDTAFNTLTVQSRWEGGKLLFDNIELDTSTIVVQGRGISDWFTMQCDVTLNIGLREYPKFALPIRFFDRCDSPQYEIKFNKDFRDQLRSLLREKLLN</sequence>
<evidence type="ECO:0000313" key="2">
    <source>
        <dbReference type="EMBL" id="SUU37821.1"/>
    </source>
</evidence>
<gene>
    <name evidence="1" type="ORF">CFY87_02810</name>
    <name evidence="2" type="ORF">NCTC10851_01768</name>
</gene>
<name>A0A263HFV2_9PAST</name>
<dbReference type="OrthoDB" id="5689712at2"/>